<comment type="subcellular location">
    <subcellularLocation>
        <location evidence="1">Golgi apparatus membrane</location>
        <topology evidence="1">Peripheral membrane protein</topology>
    </subcellularLocation>
</comment>
<evidence type="ECO:0000256" key="9">
    <source>
        <dbReference type="SAM" id="MobiDB-lite"/>
    </source>
</evidence>
<evidence type="ECO:0000256" key="4">
    <source>
        <dbReference type="ARBA" id="ARBA00022448"/>
    </source>
</evidence>
<dbReference type="Pfam" id="PF06148">
    <property type="entry name" value="COG2_N"/>
    <property type="match status" value="1"/>
</dbReference>
<sequence>MEEIPASEFDGRDFDASEVVQRYRKRVPLPQLQKGLRAHHAATRQELVELINEKYADFVSLSSQMQGVERALKPLRVPMEESSEMMQGLRSKLGGILGQADEAHASLAQVRARKDALAAYIENARILNRAKAQAARGVGQEHRDALSEHASWENMARDLRRIRLNLGGEARVATQAQPAPPPQPAGAGSGTPAGSGRDGEEEAAAVPGRPPPSEASPECKALLQEAADFEEQFAGRVRDRLLSLVVAARRCWEALGGGAEAAPGAVPALARGELLAIAHLCRALVAVGRAEVAEETFAHVFTKEVLDRATSDCTAAAEEAQRRSSLGDAGPGGASPGGSLVLSIGAGAVDLSPFFATVRTALLAEGTPLIWLARQLGGGAGPCGEAAEAQSSLLAVPSLALVANAVAAPALQHVQRTWPNTFMPAFPDVFAANYAQSAAFLKSAEAHMSTVERRAFWQGPPLREFQRRWKTQVYSSLRRKETEQRLEAAAAASRLPQAGPPAAAPEHFAAGCAFWLRVSGELAGSLEAVWSDRWYLEVLFPKMVQTSLELLARYARIVRSLVDDVKGDEGGWDAAASPPAWSPSSVPV</sequence>
<evidence type="ECO:0000256" key="7">
    <source>
        <dbReference type="ARBA" id="ARBA00023136"/>
    </source>
</evidence>
<dbReference type="Pfam" id="PF12022">
    <property type="entry name" value="COG2_C"/>
    <property type="match status" value="1"/>
</dbReference>
<evidence type="ECO:0000313" key="13">
    <source>
        <dbReference type="Proteomes" id="UP001189429"/>
    </source>
</evidence>
<dbReference type="PANTHER" id="PTHR12961:SF0">
    <property type="entry name" value="CONSERVED OLIGOMERIC GOLGI COMPLEX SUBUNIT 2"/>
    <property type="match status" value="1"/>
</dbReference>
<keyword evidence="13" id="KW-1185">Reference proteome</keyword>
<evidence type="ECO:0000259" key="10">
    <source>
        <dbReference type="Pfam" id="PF06148"/>
    </source>
</evidence>
<keyword evidence="6" id="KW-0333">Golgi apparatus</keyword>
<evidence type="ECO:0000256" key="3">
    <source>
        <dbReference type="ARBA" id="ARBA00020977"/>
    </source>
</evidence>
<accession>A0ABN9XUG9</accession>
<proteinExistence type="inferred from homology"/>
<keyword evidence="4" id="KW-0813">Transport</keyword>
<protein>
    <recommendedName>
        <fullName evidence="3">Conserved oligomeric Golgi complex subunit 2</fullName>
    </recommendedName>
    <alternativeName>
        <fullName evidence="8">Component of oligomeric Golgi complex 2</fullName>
    </alternativeName>
</protein>
<evidence type="ECO:0000256" key="5">
    <source>
        <dbReference type="ARBA" id="ARBA00022927"/>
    </source>
</evidence>
<dbReference type="Proteomes" id="UP001189429">
    <property type="component" value="Unassembled WGS sequence"/>
</dbReference>
<evidence type="ECO:0000256" key="6">
    <source>
        <dbReference type="ARBA" id="ARBA00023034"/>
    </source>
</evidence>
<evidence type="ECO:0000313" key="12">
    <source>
        <dbReference type="EMBL" id="CAK0902277.1"/>
    </source>
</evidence>
<feature type="region of interest" description="Disordered" evidence="9">
    <location>
        <begin position="172"/>
        <end position="218"/>
    </location>
</feature>
<keyword evidence="5" id="KW-0653">Protein transport</keyword>
<dbReference type="InterPro" id="IPR024603">
    <property type="entry name" value="COG_complex_COG2_C"/>
</dbReference>
<gene>
    <name evidence="12" type="ORF">PCOR1329_LOCUS78947</name>
</gene>
<feature type="domain" description="Conserved oligomeric Golgi complex subunit 2 N-terminal" evidence="10">
    <location>
        <begin position="7"/>
        <end position="75"/>
    </location>
</feature>
<evidence type="ECO:0000256" key="2">
    <source>
        <dbReference type="ARBA" id="ARBA00007603"/>
    </source>
</evidence>
<feature type="non-terminal residue" evidence="12">
    <location>
        <position position="588"/>
    </location>
</feature>
<evidence type="ECO:0000259" key="11">
    <source>
        <dbReference type="Pfam" id="PF12022"/>
    </source>
</evidence>
<keyword evidence="7" id="KW-0472">Membrane</keyword>
<feature type="domain" description="COG complex component COG2 C-terminal" evidence="11">
    <location>
        <begin position="467"/>
        <end position="567"/>
    </location>
</feature>
<reference evidence="12" key="1">
    <citation type="submission" date="2023-10" db="EMBL/GenBank/DDBJ databases">
        <authorList>
            <person name="Chen Y."/>
            <person name="Shah S."/>
            <person name="Dougan E. K."/>
            <person name="Thang M."/>
            <person name="Chan C."/>
        </authorList>
    </citation>
    <scope>NUCLEOTIDE SEQUENCE [LARGE SCALE GENOMIC DNA]</scope>
</reference>
<evidence type="ECO:0000256" key="8">
    <source>
        <dbReference type="ARBA" id="ARBA00031344"/>
    </source>
</evidence>
<dbReference type="EMBL" id="CAUYUJ010021049">
    <property type="protein sequence ID" value="CAK0902277.1"/>
    <property type="molecule type" value="Genomic_DNA"/>
</dbReference>
<dbReference type="InterPro" id="IPR024602">
    <property type="entry name" value="COG_su2_N"/>
</dbReference>
<dbReference type="InterPro" id="IPR009316">
    <property type="entry name" value="COG2"/>
</dbReference>
<comment type="caution">
    <text evidence="12">The sequence shown here is derived from an EMBL/GenBank/DDBJ whole genome shotgun (WGS) entry which is preliminary data.</text>
</comment>
<comment type="similarity">
    <text evidence="2">Belongs to the COG2 family.</text>
</comment>
<name>A0ABN9XUG9_9DINO</name>
<evidence type="ECO:0000256" key="1">
    <source>
        <dbReference type="ARBA" id="ARBA00004395"/>
    </source>
</evidence>
<organism evidence="12 13">
    <name type="scientific">Prorocentrum cordatum</name>
    <dbReference type="NCBI Taxonomy" id="2364126"/>
    <lineage>
        <taxon>Eukaryota</taxon>
        <taxon>Sar</taxon>
        <taxon>Alveolata</taxon>
        <taxon>Dinophyceae</taxon>
        <taxon>Prorocentrales</taxon>
        <taxon>Prorocentraceae</taxon>
        <taxon>Prorocentrum</taxon>
    </lineage>
</organism>
<dbReference type="PANTHER" id="PTHR12961">
    <property type="entry name" value="CONSERVED OLIGOMERIC GOLGI COMPLEX COMPONENT 2"/>
    <property type="match status" value="1"/>
</dbReference>